<evidence type="ECO:0000313" key="3">
    <source>
        <dbReference type="EMBL" id="MDS1003391.1"/>
    </source>
</evidence>
<keyword evidence="1 3" id="KW-0032">Aminotransferase</keyword>
<dbReference type="NCBIfam" id="NF005593">
    <property type="entry name" value="PRK07324.1"/>
    <property type="match status" value="1"/>
</dbReference>
<gene>
    <name evidence="3" type="ORF">P9J83_07770</name>
</gene>
<dbReference type="Pfam" id="PF00155">
    <property type="entry name" value="Aminotran_1_2"/>
    <property type="match status" value="1"/>
</dbReference>
<name>A0AAE4FLN1_CLOSG</name>
<feature type="domain" description="Aminotransferase class I/classII large" evidence="2">
    <location>
        <begin position="51"/>
        <end position="363"/>
    </location>
</feature>
<comment type="cofactor">
    <cofactor evidence="1">
        <name>pyridoxal 5'-phosphate</name>
        <dbReference type="ChEBI" id="CHEBI:597326"/>
    </cofactor>
</comment>
<dbReference type="PROSITE" id="PS00105">
    <property type="entry name" value="AA_TRANSFER_CLASS_1"/>
    <property type="match status" value="1"/>
</dbReference>
<sequence>MKIKTFKVEQWMNQYENDAIYNLAETCIDSLTLRELLKLSGKNFEEYMTNLGDIRMTYSHIYGSPKLLKGIASLFQDINTEQIIPTHGAIGANHQVLITLLEQGDNMISVAPTYQQHYSIPESIGVKVDILKLSFENNFLPKVEDLKKMVNSNTKLITINNPNNPSGSLIPLNLLKQIIDIAKSVDAYILSDEVYRGISEDGNYMPSIVDLYEKGISVGSMSKTFSLAGLRLGWIVSKDEKIIELCKNRRDYDTISCGVLDDIFASLALENKDAILDRNSNIVMKNRELLHKWVISEPRVSYVKPVAGNTALIYYDADMHSYEFCEKLLKEKGVFYTPGECFDLDYCFRIGYAFNSKTLMEGLEKTSEFISNLPRR</sequence>
<dbReference type="Gene3D" id="3.40.640.10">
    <property type="entry name" value="Type I PLP-dependent aspartate aminotransferase-like (Major domain)"/>
    <property type="match status" value="1"/>
</dbReference>
<dbReference type="InterPro" id="IPR004839">
    <property type="entry name" value="Aminotransferase_I/II_large"/>
</dbReference>
<dbReference type="InterPro" id="IPR015421">
    <property type="entry name" value="PyrdxlP-dep_Trfase_major"/>
</dbReference>
<dbReference type="EMBL" id="JARUIS010000009">
    <property type="protein sequence ID" value="MDS1003391.1"/>
    <property type="molecule type" value="Genomic_DNA"/>
</dbReference>
<dbReference type="AlphaFoldDB" id="A0AAE4FLN1"/>
<evidence type="ECO:0000259" key="2">
    <source>
        <dbReference type="Pfam" id="PF00155"/>
    </source>
</evidence>
<reference evidence="3" key="1">
    <citation type="submission" date="2023-04" db="EMBL/GenBank/DDBJ databases">
        <title>Assessment of the microbiological origin of a defect in Grana Padano cheese.</title>
        <authorList>
            <person name="Zago M."/>
            <person name="Rossetti L."/>
            <person name="Bonvini B."/>
            <person name="Carminati D."/>
            <person name="Giraffa G."/>
        </authorList>
    </citation>
    <scope>NUCLEOTIDE SEQUENCE</scope>
    <source>
        <strain evidence="3">4990</strain>
    </source>
</reference>
<dbReference type="InterPro" id="IPR015424">
    <property type="entry name" value="PyrdxlP-dep_Trfase"/>
</dbReference>
<protein>
    <recommendedName>
        <fullName evidence="1">Aminotransferase</fullName>
        <ecNumber evidence="1">2.6.1.-</ecNumber>
    </recommendedName>
</protein>
<comment type="similarity">
    <text evidence="1">Belongs to the class-I pyridoxal-phosphate-dependent aminotransferase family.</text>
</comment>
<keyword evidence="1" id="KW-0808">Transferase</keyword>
<accession>A0AAE4FLN1</accession>
<proteinExistence type="inferred from homology"/>
<dbReference type="InterPro" id="IPR004838">
    <property type="entry name" value="NHTrfase_class1_PyrdxlP-BS"/>
</dbReference>
<dbReference type="RefSeq" id="WP_310943407.1">
    <property type="nucleotide sequence ID" value="NZ_JARUIS010000009.1"/>
</dbReference>
<evidence type="ECO:0000256" key="1">
    <source>
        <dbReference type="RuleBase" id="RU000481"/>
    </source>
</evidence>
<evidence type="ECO:0000313" key="4">
    <source>
        <dbReference type="Proteomes" id="UP001182303"/>
    </source>
</evidence>
<comment type="caution">
    <text evidence="3">The sequence shown here is derived from an EMBL/GenBank/DDBJ whole genome shotgun (WGS) entry which is preliminary data.</text>
</comment>
<dbReference type="InterPro" id="IPR015422">
    <property type="entry name" value="PyrdxlP-dep_Trfase_small"/>
</dbReference>
<dbReference type="EC" id="2.6.1.-" evidence="1"/>
<organism evidence="3 4">
    <name type="scientific">Clostridium sporogenes</name>
    <dbReference type="NCBI Taxonomy" id="1509"/>
    <lineage>
        <taxon>Bacteria</taxon>
        <taxon>Bacillati</taxon>
        <taxon>Bacillota</taxon>
        <taxon>Clostridia</taxon>
        <taxon>Eubacteriales</taxon>
        <taxon>Clostridiaceae</taxon>
        <taxon>Clostridium</taxon>
    </lineage>
</organism>
<dbReference type="GO" id="GO:0030170">
    <property type="term" value="F:pyridoxal phosphate binding"/>
    <property type="evidence" value="ECO:0007669"/>
    <property type="project" value="InterPro"/>
</dbReference>
<dbReference type="SUPFAM" id="SSF53383">
    <property type="entry name" value="PLP-dependent transferases"/>
    <property type="match status" value="1"/>
</dbReference>
<dbReference type="PANTHER" id="PTHR43510">
    <property type="entry name" value="AMINOTRANSFERASE FUNCTION, HYPOTHETICAL (EUROFUNG)"/>
    <property type="match status" value="1"/>
</dbReference>
<dbReference type="Proteomes" id="UP001182303">
    <property type="component" value="Unassembled WGS sequence"/>
</dbReference>
<dbReference type="GO" id="GO:0008483">
    <property type="term" value="F:transaminase activity"/>
    <property type="evidence" value="ECO:0007669"/>
    <property type="project" value="UniProtKB-KW"/>
</dbReference>
<dbReference type="Gene3D" id="3.90.1150.10">
    <property type="entry name" value="Aspartate Aminotransferase, domain 1"/>
    <property type="match status" value="1"/>
</dbReference>
<dbReference type="CDD" id="cd00609">
    <property type="entry name" value="AAT_like"/>
    <property type="match status" value="1"/>
</dbReference>
<dbReference type="PANTHER" id="PTHR43510:SF1">
    <property type="entry name" value="AMINOTRANSFERASE FUNCTION, HYPOTHETICAL (EUROFUNG)"/>
    <property type="match status" value="1"/>
</dbReference>